<dbReference type="InterPro" id="IPR001245">
    <property type="entry name" value="Ser-Thr/Tyr_kinase_cat_dom"/>
</dbReference>
<evidence type="ECO:0000259" key="2">
    <source>
        <dbReference type="PROSITE" id="PS50011"/>
    </source>
</evidence>
<proteinExistence type="predicted"/>
<protein>
    <recommendedName>
        <fullName evidence="2">Protein kinase domain-containing protein</fullName>
    </recommendedName>
</protein>
<comment type="caution">
    <text evidence="3">The sequence shown here is derived from an EMBL/GenBank/DDBJ whole genome shotgun (WGS) entry which is preliminary data.</text>
</comment>
<feature type="coiled-coil region" evidence="1">
    <location>
        <begin position="66"/>
        <end position="93"/>
    </location>
</feature>
<name>A0ABR0E2D9_ZASCE</name>
<keyword evidence="4" id="KW-1185">Reference proteome</keyword>
<dbReference type="PANTHER" id="PTHR37542">
    <property type="entry name" value="HELO DOMAIN-CONTAINING PROTEIN-RELATED"/>
    <property type="match status" value="1"/>
</dbReference>
<organism evidence="3 4">
    <name type="scientific">Zasmidium cellare</name>
    <name type="common">Wine cellar mold</name>
    <name type="synonym">Racodium cellare</name>
    <dbReference type="NCBI Taxonomy" id="395010"/>
    <lineage>
        <taxon>Eukaryota</taxon>
        <taxon>Fungi</taxon>
        <taxon>Dikarya</taxon>
        <taxon>Ascomycota</taxon>
        <taxon>Pezizomycotina</taxon>
        <taxon>Dothideomycetes</taxon>
        <taxon>Dothideomycetidae</taxon>
        <taxon>Mycosphaerellales</taxon>
        <taxon>Mycosphaerellaceae</taxon>
        <taxon>Zasmidium</taxon>
    </lineage>
</organism>
<gene>
    <name evidence="3" type="ORF">PRZ48_013702</name>
</gene>
<dbReference type="InterPro" id="IPR011009">
    <property type="entry name" value="Kinase-like_dom_sf"/>
</dbReference>
<dbReference type="EMBL" id="JAXOVC010000012">
    <property type="protein sequence ID" value="KAK4495371.1"/>
    <property type="molecule type" value="Genomic_DNA"/>
</dbReference>
<evidence type="ECO:0000256" key="1">
    <source>
        <dbReference type="SAM" id="Coils"/>
    </source>
</evidence>
<feature type="domain" description="Protein kinase" evidence="2">
    <location>
        <begin position="84"/>
        <end position="463"/>
    </location>
</feature>
<evidence type="ECO:0000313" key="4">
    <source>
        <dbReference type="Proteomes" id="UP001305779"/>
    </source>
</evidence>
<accession>A0ABR0E2D9</accession>
<dbReference type="Gene3D" id="1.10.510.10">
    <property type="entry name" value="Transferase(Phosphotransferase) domain 1"/>
    <property type="match status" value="1"/>
</dbReference>
<reference evidence="3 4" key="1">
    <citation type="journal article" date="2023" name="G3 (Bethesda)">
        <title>A chromosome-level genome assembly of Zasmidium syzygii isolated from banana leaves.</title>
        <authorList>
            <person name="van Westerhoven A.C."/>
            <person name="Mehrabi R."/>
            <person name="Talebi R."/>
            <person name="Steentjes M.B.F."/>
            <person name="Corcolon B."/>
            <person name="Chong P.A."/>
            <person name="Kema G.H.J."/>
            <person name="Seidl M.F."/>
        </authorList>
    </citation>
    <scope>NUCLEOTIDE SEQUENCE [LARGE SCALE GENOMIC DNA]</scope>
    <source>
        <strain evidence="3 4">P124</strain>
    </source>
</reference>
<dbReference type="PROSITE" id="PS50011">
    <property type="entry name" value="PROTEIN_KINASE_DOM"/>
    <property type="match status" value="1"/>
</dbReference>
<evidence type="ECO:0000313" key="3">
    <source>
        <dbReference type="EMBL" id="KAK4495371.1"/>
    </source>
</evidence>
<dbReference type="Proteomes" id="UP001305779">
    <property type="component" value="Unassembled WGS sequence"/>
</dbReference>
<dbReference type="Pfam" id="PF07714">
    <property type="entry name" value="PK_Tyr_Ser-Thr"/>
    <property type="match status" value="1"/>
</dbReference>
<dbReference type="InterPro" id="IPR000719">
    <property type="entry name" value="Prot_kinase_dom"/>
</dbReference>
<dbReference type="PANTHER" id="PTHR37542:SF3">
    <property type="entry name" value="PRION-INHIBITION AND PROPAGATION HELO DOMAIN-CONTAINING PROTEIN"/>
    <property type="match status" value="1"/>
</dbReference>
<keyword evidence="1" id="KW-0175">Coiled coil</keyword>
<dbReference type="SUPFAM" id="SSF56112">
    <property type="entry name" value="Protein kinase-like (PK-like)"/>
    <property type="match status" value="1"/>
</dbReference>
<sequence>MALATTLEIVSLVELSVKYGEVIKTFIHDVRHSDEDQDDMLLDVSGRLKVIKLHDDMLQKLPQSDVEALTDRMKRMKKSAEELVELTKKLRTNQYGALNWATGKKRKLQKTVDTILNDQGSWALELILLGVYSNLPVVDGDTKRIVAFIESSLKNRQTLDPQPNLELPPDRLRMLEWTTVECSNFETAISQNGNHLITETHEWESQRDKESTLGRIREVAMTFHASEVDDCNFQSIKANIAQCLGYVPFAKGARMVFELPGGTREVMSLRQLLTMENTHSLNARLELARSLSTAVFFTHAYQYVHKNIRSANIVLCQGSTRNLHNGIGQVILAGFGDSRAVSKLSSQREDMRHEYDIYRHPSRIGPEPLPKYTFVHDVYSLGVCLLEIGLWTDMLDEDWKELHDAHPRERPGMLKSYAEEFLPVEMGTAYRDIVLDCLGGVEGSFVDAVEQARDGRQVGMGYIKVVLDGLGAIAV</sequence>